<accession>A0A1Q9GI03</accession>
<dbReference type="OrthoDB" id="9844051at2"/>
<sequence>MKDGDDEQPQLNTHQNLVVIDKDRKFMGFSEFNKHCDSAGCVPFINVFDIYESWKHLYEAESPKDDNQNIQ</sequence>
<proteinExistence type="predicted"/>
<dbReference type="STRING" id="1903952.BIT28_19720"/>
<dbReference type="AlphaFoldDB" id="A0A1Q9GI03"/>
<dbReference type="Proteomes" id="UP000186905">
    <property type="component" value="Unassembled WGS sequence"/>
</dbReference>
<protein>
    <submittedName>
        <fullName evidence="1">Uncharacterized protein</fullName>
    </submittedName>
</protein>
<evidence type="ECO:0000313" key="2">
    <source>
        <dbReference type="Proteomes" id="UP000186905"/>
    </source>
</evidence>
<comment type="caution">
    <text evidence="1">The sequence shown here is derived from an EMBL/GenBank/DDBJ whole genome shotgun (WGS) entry which is preliminary data.</text>
</comment>
<organism evidence="1 2">
    <name type="scientific">Photobacterium proteolyticum</name>
    <dbReference type="NCBI Taxonomy" id="1903952"/>
    <lineage>
        <taxon>Bacteria</taxon>
        <taxon>Pseudomonadati</taxon>
        <taxon>Pseudomonadota</taxon>
        <taxon>Gammaproteobacteria</taxon>
        <taxon>Vibrionales</taxon>
        <taxon>Vibrionaceae</taxon>
        <taxon>Photobacterium</taxon>
    </lineage>
</organism>
<gene>
    <name evidence="1" type="ORF">BIT28_19720</name>
</gene>
<keyword evidence="2" id="KW-1185">Reference proteome</keyword>
<dbReference type="RefSeq" id="WP_075766072.1">
    <property type="nucleotide sequence ID" value="NZ_MJIL01000085.1"/>
</dbReference>
<evidence type="ECO:0000313" key="1">
    <source>
        <dbReference type="EMBL" id="OLQ74109.1"/>
    </source>
</evidence>
<reference evidence="1 2" key="1">
    <citation type="submission" date="2016-09" db="EMBL/GenBank/DDBJ databases">
        <title>Photobacterium proteolyticum sp. nov. a protease producing bacterium isolated from ocean sediments of Laizhou Bay.</title>
        <authorList>
            <person name="Li Y."/>
        </authorList>
    </citation>
    <scope>NUCLEOTIDE SEQUENCE [LARGE SCALE GENOMIC DNA]</scope>
    <source>
        <strain evidence="1 2">13-12</strain>
    </source>
</reference>
<dbReference type="EMBL" id="MJIL01000085">
    <property type="protein sequence ID" value="OLQ74109.1"/>
    <property type="molecule type" value="Genomic_DNA"/>
</dbReference>
<name>A0A1Q9GI03_9GAMM</name>